<dbReference type="InterPro" id="IPR007210">
    <property type="entry name" value="ABC_Gly_betaine_transp_sub-bd"/>
</dbReference>
<dbReference type="Gene3D" id="3.40.190.120">
    <property type="entry name" value="Osmoprotection protein (prox), domain 2"/>
    <property type="match status" value="1"/>
</dbReference>
<feature type="chain" id="PRO_5030135421" evidence="1">
    <location>
        <begin position="26"/>
        <end position="297"/>
    </location>
</feature>
<protein>
    <submittedName>
        <fullName evidence="3">ABC transporter</fullName>
    </submittedName>
</protein>
<reference evidence="3 4" key="1">
    <citation type="journal article" date="2019" name="Syst. Appl. Microbiol.">
        <title>Microvirga tunisiensis sp. nov., a root nodule symbiotic bacterium isolated from Lupinus micranthus and L. luteus grown in Northern Tunisia.</title>
        <authorList>
            <person name="Msaddak A."/>
            <person name="Rejili M."/>
            <person name="Duran D."/>
            <person name="Mars M."/>
            <person name="Palacios J.M."/>
            <person name="Ruiz-Argueso T."/>
            <person name="Rey L."/>
            <person name="Imperial J."/>
        </authorList>
    </citation>
    <scope>NUCLEOTIDE SEQUENCE [LARGE SCALE GENOMIC DNA]</scope>
    <source>
        <strain evidence="3 4">Lmie10</strain>
    </source>
</reference>
<dbReference type="AlphaFoldDB" id="A0A5N7MHK0"/>
<dbReference type="EMBL" id="VOSK01000053">
    <property type="protein sequence ID" value="MPR26571.1"/>
    <property type="molecule type" value="Genomic_DNA"/>
</dbReference>
<dbReference type="RefSeq" id="WP_152712737.1">
    <property type="nucleotide sequence ID" value="NZ_VOSJ01000053.1"/>
</dbReference>
<keyword evidence="1" id="KW-0732">Signal</keyword>
<evidence type="ECO:0000256" key="1">
    <source>
        <dbReference type="SAM" id="SignalP"/>
    </source>
</evidence>
<keyword evidence="4" id="KW-1185">Reference proteome</keyword>
<sequence>MRLVRMLSAAALTVATLLGSYGASAQTIKVGSKNFTEQFIVAELYAAALEATGFKVERKINLGTTLIAHEAVRTGAIDLYPEYTGTGLNAVMKADGGADMTPDKVYDKVKNYYEKEFKLTWLKPSGVNNGYAMLVRPETAREMNLKTLSDLAKVSSRLKLGAGPEFADRHDGLKGLKEVYGLEFAEFRQFAALRLRYEALTQKQIDVANGFATDWQIAAGKFTALEDDKGLFPPYYLAPVVRLDTVNSNPKIGETLERVGDLLDNAIMQELNRQVEVEKKEPRQVASEFLKSKGVVR</sequence>
<evidence type="ECO:0000313" key="3">
    <source>
        <dbReference type="EMBL" id="MPR26571.1"/>
    </source>
</evidence>
<dbReference type="GO" id="GO:0043190">
    <property type="term" value="C:ATP-binding cassette (ABC) transporter complex"/>
    <property type="evidence" value="ECO:0007669"/>
    <property type="project" value="InterPro"/>
</dbReference>
<dbReference type="Gene3D" id="3.40.190.10">
    <property type="entry name" value="Periplasmic binding protein-like II"/>
    <property type="match status" value="1"/>
</dbReference>
<accession>A0A5N7MHK0</accession>
<name>A0A5N7MHK0_9HYPH</name>
<dbReference type="Proteomes" id="UP000403266">
    <property type="component" value="Unassembled WGS sequence"/>
</dbReference>
<comment type="caution">
    <text evidence="3">The sequence shown here is derived from an EMBL/GenBank/DDBJ whole genome shotgun (WGS) entry which is preliminary data.</text>
</comment>
<evidence type="ECO:0000313" key="4">
    <source>
        <dbReference type="Proteomes" id="UP000403266"/>
    </source>
</evidence>
<dbReference type="Pfam" id="PF04069">
    <property type="entry name" value="OpuAC"/>
    <property type="match status" value="1"/>
</dbReference>
<feature type="signal peptide" evidence="1">
    <location>
        <begin position="1"/>
        <end position="25"/>
    </location>
</feature>
<dbReference type="SUPFAM" id="SSF53850">
    <property type="entry name" value="Periplasmic binding protein-like II"/>
    <property type="match status" value="1"/>
</dbReference>
<gene>
    <name evidence="3" type="ORF">FS320_15435</name>
</gene>
<dbReference type="GO" id="GO:0022857">
    <property type="term" value="F:transmembrane transporter activity"/>
    <property type="evidence" value="ECO:0007669"/>
    <property type="project" value="InterPro"/>
</dbReference>
<evidence type="ECO:0000259" key="2">
    <source>
        <dbReference type="Pfam" id="PF04069"/>
    </source>
</evidence>
<proteinExistence type="predicted"/>
<feature type="domain" description="ABC-type glycine betaine transport system substrate-binding" evidence="2">
    <location>
        <begin position="27"/>
        <end position="291"/>
    </location>
</feature>
<dbReference type="OrthoDB" id="9801163at2"/>
<organism evidence="3 4">
    <name type="scientific">Microvirga tunisiensis</name>
    <dbReference type="NCBI Taxonomy" id="2108360"/>
    <lineage>
        <taxon>Bacteria</taxon>
        <taxon>Pseudomonadati</taxon>
        <taxon>Pseudomonadota</taxon>
        <taxon>Alphaproteobacteria</taxon>
        <taxon>Hyphomicrobiales</taxon>
        <taxon>Methylobacteriaceae</taxon>
        <taxon>Microvirga</taxon>
    </lineage>
</organism>